<evidence type="ECO:0000256" key="1">
    <source>
        <dbReference type="SAM" id="Phobius"/>
    </source>
</evidence>
<reference evidence="3" key="1">
    <citation type="journal article" date="2019" name="Int. J. Syst. Evol. Microbiol.">
        <title>The Global Catalogue of Microorganisms (GCM) 10K type strain sequencing project: providing services to taxonomists for standard genome sequencing and annotation.</title>
        <authorList>
            <consortium name="The Broad Institute Genomics Platform"/>
            <consortium name="The Broad Institute Genome Sequencing Center for Infectious Disease"/>
            <person name="Wu L."/>
            <person name="Ma J."/>
        </authorList>
    </citation>
    <scope>NUCLEOTIDE SEQUENCE [LARGE SCALE GENOMIC DNA]</scope>
    <source>
        <strain evidence="3">JCM 17551</strain>
    </source>
</reference>
<organism evidence="2 3">
    <name type="scientific">Litoribacillus peritrichatus</name>
    <dbReference type="NCBI Taxonomy" id="718191"/>
    <lineage>
        <taxon>Bacteria</taxon>
        <taxon>Pseudomonadati</taxon>
        <taxon>Pseudomonadota</taxon>
        <taxon>Gammaproteobacteria</taxon>
        <taxon>Oceanospirillales</taxon>
        <taxon>Oceanospirillaceae</taxon>
        <taxon>Litoribacillus</taxon>
    </lineage>
</organism>
<proteinExistence type="predicted"/>
<feature type="transmembrane region" description="Helical" evidence="1">
    <location>
        <begin position="276"/>
        <end position="298"/>
    </location>
</feature>
<feature type="transmembrane region" description="Helical" evidence="1">
    <location>
        <begin position="304"/>
        <end position="326"/>
    </location>
</feature>
<name>A0ABP7N3W7_9GAMM</name>
<comment type="caution">
    <text evidence="2">The sequence shown here is derived from an EMBL/GenBank/DDBJ whole genome shotgun (WGS) entry which is preliminary data.</text>
</comment>
<keyword evidence="1" id="KW-0472">Membrane</keyword>
<dbReference type="InterPro" id="IPR010266">
    <property type="entry name" value="NnrS"/>
</dbReference>
<evidence type="ECO:0000313" key="2">
    <source>
        <dbReference type="EMBL" id="GAA3935150.1"/>
    </source>
</evidence>
<dbReference type="Pfam" id="PF05940">
    <property type="entry name" value="NnrS"/>
    <property type="match status" value="1"/>
</dbReference>
<feature type="transmembrane region" description="Helical" evidence="1">
    <location>
        <begin position="239"/>
        <end position="264"/>
    </location>
</feature>
<feature type="transmembrane region" description="Helical" evidence="1">
    <location>
        <begin position="151"/>
        <end position="174"/>
    </location>
</feature>
<evidence type="ECO:0000313" key="3">
    <source>
        <dbReference type="Proteomes" id="UP001501565"/>
    </source>
</evidence>
<feature type="transmembrane region" description="Helical" evidence="1">
    <location>
        <begin position="180"/>
        <end position="198"/>
    </location>
</feature>
<accession>A0ABP7N3W7</accession>
<feature type="transmembrane region" description="Helical" evidence="1">
    <location>
        <begin position="85"/>
        <end position="105"/>
    </location>
</feature>
<feature type="transmembrane region" description="Helical" evidence="1">
    <location>
        <begin position="44"/>
        <end position="73"/>
    </location>
</feature>
<protein>
    <submittedName>
        <fullName evidence="2">NnrS family protein</fullName>
    </submittedName>
</protein>
<dbReference type="Proteomes" id="UP001501565">
    <property type="component" value="Unassembled WGS sequence"/>
</dbReference>
<dbReference type="EMBL" id="BAABBN010000012">
    <property type="protein sequence ID" value="GAA3935150.1"/>
    <property type="molecule type" value="Genomic_DNA"/>
</dbReference>
<sequence>MLFGFGSAIVGGFLLTAVQNWTGVPGIKGPLLAVLAGSWLLGRGLIAFGASLPAVLVLIGDVLYLVMVAAAMAYPVIKAKMWRNLMFVPMLLMLALLNVASHVGIVRGDLGLSMSAIHGAVFVITLMIVIIGGRVVPFFTANGLGVPRVEAIRWVDAVSIISLLILLVSAFVGFSTLNAVFLAFVSLVAALANGYRFWRWQFWLCGKVPLLWSLHFAYAFVPFGFLTLFLYFINVVPTLSIALHALTVGAIGGMILSMISRVSLGHMGRPLKPVKIMSLAFGLILVSAIARVVIPWLFPSFTNVGIALAGVFWVLAYGIFCVVYGADFWKPRPDGRPG</sequence>
<keyword evidence="1" id="KW-1133">Transmembrane helix</keyword>
<keyword evidence="1" id="KW-0812">Transmembrane</keyword>
<gene>
    <name evidence="2" type="ORF">GCM10022277_34620</name>
</gene>
<feature type="transmembrane region" description="Helical" evidence="1">
    <location>
        <begin position="117"/>
        <end position="139"/>
    </location>
</feature>
<keyword evidence="3" id="KW-1185">Reference proteome</keyword>
<feature type="transmembrane region" description="Helical" evidence="1">
    <location>
        <begin position="210"/>
        <end position="233"/>
    </location>
</feature>